<reference evidence="4" key="2">
    <citation type="submission" date="2015-01" db="EMBL/GenBank/DDBJ databases">
        <title>Evolutionary Origins and Diversification of the Mycorrhizal Mutualists.</title>
        <authorList>
            <consortium name="DOE Joint Genome Institute"/>
            <consortium name="Mycorrhizal Genomics Consortium"/>
            <person name="Kohler A."/>
            <person name="Kuo A."/>
            <person name="Nagy L.G."/>
            <person name="Floudas D."/>
            <person name="Copeland A."/>
            <person name="Barry K.W."/>
            <person name="Cichocki N."/>
            <person name="Veneault-Fourrey C."/>
            <person name="LaButti K."/>
            <person name="Lindquist E.A."/>
            <person name="Lipzen A."/>
            <person name="Lundell T."/>
            <person name="Morin E."/>
            <person name="Murat C."/>
            <person name="Riley R."/>
            <person name="Ohm R."/>
            <person name="Sun H."/>
            <person name="Tunlid A."/>
            <person name="Henrissat B."/>
            <person name="Grigoriev I.V."/>
            <person name="Hibbett D.S."/>
            <person name="Martin F."/>
        </authorList>
    </citation>
    <scope>NUCLEOTIDE SEQUENCE [LARGE SCALE GENOMIC DNA]</scope>
    <source>
        <strain evidence="4">MAFF 305830</strain>
    </source>
</reference>
<evidence type="ECO:0008006" key="5">
    <source>
        <dbReference type="Google" id="ProtNLM"/>
    </source>
</evidence>
<feature type="transmembrane region" description="Helical" evidence="2">
    <location>
        <begin position="362"/>
        <end position="383"/>
    </location>
</feature>
<evidence type="ECO:0000256" key="2">
    <source>
        <dbReference type="SAM" id="Phobius"/>
    </source>
</evidence>
<keyword evidence="2" id="KW-1133">Transmembrane helix</keyword>
<dbReference type="STRING" id="933852.A0A0C2W7U2"/>
<feature type="compositionally biased region" description="Polar residues" evidence="1">
    <location>
        <begin position="339"/>
        <end position="358"/>
    </location>
</feature>
<feature type="compositionally biased region" description="Low complexity" evidence="1">
    <location>
        <begin position="552"/>
        <end position="565"/>
    </location>
</feature>
<reference evidence="3 4" key="1">
    <citation type="submission" date="2014-04" db="EMBL/GenBank/DDBJ databases">
        <authorList>
            <consortium name="DOE Joint Genome Institute"/>
            <person name="Kuo A."/>
            <person name="Zuccaro A."/>
            <person name="Kohler A."/>
            <person name="Nagy L.G."/>
            <person name="Floudas D."/>
            <person name="Copeland A."/>
            <person name="Barry K.W."/>
            <person name="Cichocki N."/>
            <person name="Veneault-Fourrey C."/>
            <person name="LaButti K."/>
            <person name="Lindquist E.A."/>
            <person name="Lipzen A."/>
            <person name="Lundell T."/>
            <person name="Morin E."/>
            <person name="Murat C."/>
            <person name="Sun H."/>
            <person name="Tunlid A."/>
            <person name="Henrissat B."/>
            <person name="Grigoriev I.V."/>
            <person name="Hibbett D.S."/>
            <person name="Martin F."/>
            <person name="Nordberg H.P."/>
            <person name="Cantor M.N."/>
            <person name="Hua S.X."/>
        </authorList>
    </citation>
    <scope>NUCLEOTIDE SEQUENCE [LARGE SCALE GENOMIC DNA]</scope>
    <source>
        <strain evidence="3 4">MAFF 305830</strain>
    </source>
</reference>
<keyword evidence="2" id="KW-0472">Membrane</keyword>
<evidence type="ECO:0000313" key="4">
    <source>
        <dbReference type="Proteomes" id="UP000054097"/>
    </source>
</evidence>
<dbReference type="HOGENOM" id="CLU_030442_0_0_1"/>
<dbReference type="Proteomes" id="UP000054097">
    <property type="component" value="Unassembled WGS sequence"/>
</dbReference>
<dbReference type="AlphaFoldDB" id="A0A0C2W7U2"/>
<evidence type="ECO:0000256" key="1">
    <source>
        <dbReference type="SAM" id="MobiDB-lite"/>
    </source>
</evidence>
<keyword evidence="2" id="KW-0812">Transmembrane</keyword>
<protein>
    <recommendedName>
        <fullName evidence="5">Transmembrane protein</fullName>
    </recommendedName>
</protein>
<dbReference type="EMBL" id="KN824354">
    <property type="protein sequence ID" value="KIM22508.1"/>
    <property type="molecule type" value="Genomic_DNA"/>
</dbReference>
<dbReference type="Gene3D" id="2.60.120.260">
    <property type="entry name" value="Galactose-binding domain-like"/>
    <property type="match status" value="2"/>
</dbReference>
<feature type="region of interest" description="Disordered" evidence="1">
    <location>
        <begin position="583"/>
        <end position="602"/>
    </location>
</feature>
<feature type="region of interest" description="Disordered" evidence="1">
    <location>
        <begin position="337"/>
        <end position="358"/>
    </location>
</feature>
<name>A0A0C2W7U2_SERVB</name>
<feature type="compositionally biased region" description="Low complexity" evidence="1">
    <location>
        <begin position="505"/>
        <end position="529"/>
    </location>
</feature>
<sequence>MSRTIVVDDADSGIQYTGSWTALTDPLYLVNPEHMRTIHESHQQGNTITYTFTGTRITVYGSLSSPGRKGIPSSTYQIDSGMPVRFNSTGELPNVSTATSNISHIPFYTSPTLPEGQHTITITVEPGTNTPSFYFDFFVITTSNWQAGPSVIVDDTDTGLIEYGPGWTQAGVWREYGGSVRGTPPDTNGTAVFRFQGTSLSVYASLNGYYGGIPWNAAFAVDDRPVYLYRPEGVSTSIYLYHQRIFHTEGLADNVEHRLTMTAIGAPGVPAWFFDFLVFTPSSAPITSVVPEPGSSITTPIVGGAVPTGITSGGSVSGTSSGTLMTIDGAVITLPGRAQQASPSTGPSSQQNGNASSPPTGALIGGVVGGVAVLFLIIFAFFWRRRQNRYGALHLKEKGEMDGSTTDFLAMQRMPGSVSNFSSNDDSSMARMRARPSHELAHRMAPPPMKGRFNFRRQEEAAASRAAQRQTMFSSSAGDAPLSPSATSSSVPGMSQSEEPDESEVSVSPAGAIRQSTQRRSVVQGQQRQHTTIRAQNEAGKNVTPFSSFQDSATAASTAPMSSAPNVSLVPVREVDAGIRLDSWDLDDGVPDTLPPLYSRFR</sequence>
<organism evidence="3 4">
    <name type="scientific">Serendipita vermifera MAFF 305830</name>
    <dbReference type="NCBI Taxonomy" id="933852"/>
    <lineage>
        <taxon>Eukaryota</taxon>
        <taxon>Fungi</taxon>
        <taxon>Dikarya</taxon>
        <taxon>Basidiomycota</taxon>
        <taxon>Agaricomycotina</taxon>
        <taxon>Agaricomycetes</taxon>
        <taxon>Sebacinales</taxon>
        <taxon>Serendipitaceae</taxon>
        <taxon>Serendipita</taxon>
    </lineage>
</organism>
<dbReference type="OrthoDB" id="3265734at2759"/>
<proteinExistence type="predicted"/>
<accession>A0A0C2W7U2</accession>
<feature type="compositionally biased region" description="Polar residues" evidence="1">
    <location>
        <begin position="484"/>
        <end position="496"/>
    </location>
</feature>
<feature type="region of interest" description="Disordered" evidence="1">
    <location>
        <begin position="458"/>
        <end position="569"/>
    </location>
</feature>
<evidence type="ECO:0000313" key="3">
    <source>
        <dbReference type="EMBL" id="KIM22508.1"/>
    </source>
</evidence>
<gene>
    <name evidence="3" type="ORF">M408DRAFT_28639</name>
</gene>
<keyword evidence="4" id="KW-1185">Reference proteome</keyword>